<proteinExistence type="predicted"/>
<organism evidence="1 2">
    <name type="scientific">Araneus ventricosus</name>
    <name type="common">Orbweaver spider</name>
    <name type="synonym">Epeira ventricosa</name>
    <dbReference type="NCBI Taxonomy" id="182803"/>
    <lineage>
        <taxon>Eukaryota</taxon>
        <taxon>Metazoa</taxon>
        <taxon>Ecdysozoa</taxon>
        <taxon>Arthropoda</taxon>
        <taxon>Chelicerata</taxon>
        <taxon>Arachnida</taxon>
        <taxon>Araneae</taxon>
        <taxon>Araneomorphae</taxon>
        <taxon>Entelegynae</taxon>
        <taxon>Araneoidea</taxon>
        <taxon>Araneidae</taxon>
        <taxon>Araneus</taxon>
    </lineage>
</organism>
<protein>
    <submittedName>
        <fullName evidence="1">Uncharacterized protein</fullName>
    </submittedName>
</protein>
<keyword evidence="2" id="KW-1185">Reference proteome</keyword>
<sequence>MMHLSSLFNKISSLARACDDPSRGPHNCKQHSPCPFSPDLTSCDFFPWCYLKSKVYLGGGLDVDDLKGQHITDFLRVHGDKLLSAVENVVYRMHSGPREGWSH</sequence>
<name>A0A4Y2Q552_ARAVE</name>
<dbReference type="Proteomes" id="UP000499080">
    <property type="component" value="Unassembled WGS sequence"/>
</dbReference>
<dbReference type="OrthoDB" id="6465164at2759"/>
<gene>
    <name evidence="1" type="ORF">AVEN_38144_1</name>
</gene>
<evidence type="ECO:0000313" key="1">
    <source>
        <dbReference type="EMBL" id="GBN59288.1"/>
    </source>
</evidence>
<dbReference type="EMBL" id="BGPR01137078">
    <property type="protein sequence ID" value="GBN59288.1"/>
    <property type="molecule type" value="Genomic_DNA"/>
</dbReference>
<reference evidence="1 2" key="1">
    <citation type="journal article" date="2019" name="Sci. Rep.">
        <title>Orb-weaving spider Araneus ventricosus genome elucidates the spidroin gene catalogue.</title>
        <authorList>
            <person name="Kono N."/>
            <person name="Nakamura H."/>
            <person name="Ohtoshi R."/>
            <person name="Moran D.A.P."/>
            <person name="Shinohara A."/>
            <person name="Yoshida Y."/>
            <person name="Fujiwara M."/>
            <person name="Mori M."/>
            <person name="Tomita M."/>
            <person name="Arakawa K."/>
        </authorList>
    </citation>
    <scope>NUCLEOTIDE SEQUENCE [LARGE SCALE GENOMIC DNA]</scope>
</reference>
<comment type="caution">
    <text evidence="1">The sequence shown here is derived from an EMBL/GenBank/DDBJ whole genome shotgun (WGS) entry which is preliminary data.</text>
</comment>
<dbReference type="AlphaFoldDB" id="A0A4Y2Q552"/>
<accession>A0A4Y2Q552</accession>
<evidence type="ECO:0000313" key="2">
    <source>
        <dbReference type="Proteomes" id="UP000499080"/>
    </source>
</evidence>